<feature type="region of interest" description="Disordered" evidence="1">
    <location>
        <begin position="145"/>
        <end position="189"/>
    </location>
</feature>
<reference evidence="2" key="2">
    <citation type="submission" date="2023-07" db="EMBL/GenBank/DDBJ databases">
        <authorList>
            <consortium name="Lawrence Berkeley National Laboratory"/>
            <person name="Haridas S."/>
            <person name="Hensen N."/>
            <person name="Bonometti L."/>
            <person name="Westerberg I."/>
            <person name="Brannstrom I.O."/>
            <person name="Guillou S."/>
            <person name="Cros-Aarteil S."/>
            <person name="Calhoun S."/>
            <person name="Kuo A."/>
            <person name="Mondo S."/>
            <person name="Pangilinan J."/>
            <person name="Riley R."/>
            <person name="LaButti K."/>
            <person name="Andreopoulos B."/>
            <person name="Lipzen A."/>
            <person name="Chen C."/>
            <person name="Yanf M."/>
            <person name="Daum C."/>
            <person name="Ng V."/>
            <person name="Clum A."/>
            <person name="Steindorff A."/>
            <person name="Ohm R."/>
            <person name="Martin F."/>
            <person name="Silar P."/>
            <person name="Natvig D."/>
            <person name="Lalanne C."/>
            <person name="Gautier V."/>
            <person name="Ament-velasquez S.L."/>
            <person name="Kruys A."/>
            <person name="Hutchinson M.I."/>
            <person name="Powell A.J."/>
            <person name="Barry K."/>
            <person name="Miller A.N."/>
            <person name="Grigoriev I.V."/>
            <person name="Debuchy R."/>
            <person name="Gladieux P."/>
            <person name="Thoren M.H."/>
            <person name="Johannesson H."/>
        </authorList>
    </citation>
    <scope>NUCLEOTIDE SEQUENCE</scope>
    <source>
        <strain evidence="2">FGSC 1904</strain>
    </source>
</reference>
<sequence length="252" mass="28586">MPSTNDYADSKTPMPQAAPPHDSADIAETRTYVDPIADFVTHLALIRGADSQVRSPEACLVNPRTRSDIFLDSPPWPEAATISNGQTFRRTNHLSSFSQNGGIATYEPQLRPEDGIESRMRDLRRDEIERQRALEWVRKAQLEPQAKISGNTQANVNERPAKMTKEEKEAAKQEKRKDERKARSAEHTQKWLERIRQEQAVNGGYFVKEDKKEKKRRCSCPEASCCDIDGCIDGCFMCLAVAFLGFFCICFE</sequence>
<dbReference type="AlphaFoldDB" id="A0AAE0PH77"/>
<comment type="caution">
    <text evidence="2">The sequence shown here is derived from an EMBL/GenBank/DDBJ whole genome shotgun (WGS) entry which is preliminary data.</text>
</comment>
<protein>
    <submittedName>
        <fullName evidence="2">Uncharacterized protein</fullName>
    </submittedName>
</protein>
<reference evidence="2" key="1">
    <citation type="journal article" date="2023" name="Mol. Phylogenet. Evol.">
        <title>Genome-scale phylogeny and comparative genomics of the fungal order Sordariales.</title>
        <authorList>
            <person name="Hensen N."/>
            <person name="Bonometti L."/>
            <person name="Westerberg I."/>
            <person name="Brannstrom I.O."/>
            <person name="Guillou S."/>
            <person name="Cros-Aarteil S."/>
            <person name="Calhoun S."/>
            <person name="Haridas S."/>
            <person name="Kuo A."/>
            <person name="Mondo S."/>
            <person name="Pangilinan J."/>
            <person name="Riley R."/>
            <person name="LaButti K."/>
            <person name="Andreopoulos B."/>
            <person name="Lipzen A."/>
            <person name="Chen C."/>
            <person name="Yan M."/>
            <person name="Daum C."/>
            <person name="Ng V."/>
            <person name="Clum A."/>
            <person name="Steindorff A."/>
            <person name="Ohm R.A."/>
            <person name="Martin F."/>
            <person name="Silar P."/>
            <person name="Natvig D.O."/>
            <person name="Lalanne C."/>
            <person name="Gautier V."/>
            <person name="Ament-Velasquez S.L."/>
            <person name="Kruys A."/>
            <person name="Hutchinson M.I."/>
            <person name="Powell A.J."/>
            <person name="Barry K."/>
            <person name="Miller A.N."/>
            <person name="Grigoriev I.V."/>
            <person name="Debuchy R."/>
            <person name="Gladieux P."/>
            <person name="Hiltunen Thoren M."/>
            <person name="Johannesson H."/>
        </authorList>
    </citation>
    <scope>NUCLEOTIDE SEQUENCE</scope>
    <source>
        <strain evidence="2">FGSC 1904</strain>
    </source>
</reference>
<evidence type="ECO:0000256" key="1">
    <source>
        <dbReference type="SAM" id="MobiDB-lite"/>
    </source>
</evidence>
<organism evidence="2 3">
    <name type="scientific">Sordaria brevicollis</name>
    <dbReference type="NCBI Taxonomy" id="83679"/>
    <lineage>
        <taxon>Eukaryota</taxon>
        <taxon>Fungi</taxon>
        <taxon>Dikarya</taxon>
        <taxon>Ascomycota</taxon>
        <taxon>Pezizomycotina</taxon>
        <taxon>Sordariomycetes</taxon>
        <taxon>Sordariomycetidae</taxon>
        <taxon>Sordariales</taxon>
        <taxon>Sordariaceae</taxon>
        <taxon>Sordaria</taxon>
    </lineage>
</organism>
<dbReference type="Proteomes" id="UP001281003">
    <property type="component" value="Unassembled WGS sequence"/>
</dbReference>
<dbReference type="EMBL" id="JAUTDP010000004">
    <property type="protein sequence ID" value="KAK3399792.1"/>
    <property type="molecule type" value="Genomic_DNA"/>
</dbReference>
<evidence type="ECO:0000313" key="3">
    <source>
        <dbReference type="Proteomes" id="UP001281003"/>
    </source>
</evidence>
<keyword evidence="3" id="KW-1185">Reference proteome</keyword>
<name>A0AAE0PH77_SORBR</name>
<accession>A0AAE0PH77</accession>
<feature type="compositionally biased region" description="Basic and acidic residues" evidence="1">
    <location>
        <begin position="159"/>
        <end position="189"/>
    </location>
</feature>
<gene>
    <name evidence="2" type="ORF">B0T20DRAFT_477628</name>
</gene>
<feature type="region of interest" description="Disordered" evidence="1">
    <location>
        <begin position="1"/>
        <end position="22"/>
    </location>
</feature>
<evidence type="ECO:0000313" key="2">
    <source>
        <dbReference type="EMBL" id="KAK3399792.1"/>
    </source>
</evidence>
<proteinExistence type="predicted"/>